<accession>A0A1I0WT88</accession>
<evidence type="ECO:0000256" key="1">
    <source>
        <dbReference type="SAM" id="Phobius"/>
    </source>
</evidence>
<name>A0A1I0WT88_9BACT</name>
<feature type="transmembrane region" description="Helical" evidence="1">
    <location>
        <begin position="43"/>
        <end position="62"/>
    </location>
</feature>
<evidence type="ECO:0000313" key="4">
    <source>
        <dbReference type="Proteomes" id="UP000198790"/>
    </source>
</evidence>
<evidence type="ECO:0000313" key="3">
    <source>
        <dbReference type="EMBL" id="SFA91764.1"/>
    </source>
</evidence>
<keyword evidence="1" id="KW-1133">Transmembrane helix</keyword>
<organism evidence="3 4">
    <name type="scientific">Algoriphagus aquimarinus</name>
    <dbReference type="NCBI Taxonomy" id="237018"/>
    <lineage>
        <taxon>Bacteria</taxon>
        <taxon>Pseudomonadati</taxon>
        <taxon>Bacteroidota</taxon>
        <taxon>Cytophagia</taxon>
        <taxon>Cytophagales</taxon>
        <taxon>Cyclobacteriaceae</taxon>
        <taxon>Algoriphagus</taxon>
    </lineage>
</organism>
<dbReference type="Proteomes" id="UP000198790">
    <property type="component" value="Unassembled WGS sequence"/>
</dbReference>
<feature type="domain" description="Gliding motility protein GldL-like N-terminal" evidence="2">
    <location>
        <begin position="20"/>
        <end position="81"/>
    </location>
</feature>
<dbReference type="InterPro" id="IPR055087">
    <property type="entry name" value="GldL-like_N"/>
</dbReference>
<dbReference type="EMBL" id="FOKK01000002">
    <property type="protein sequence ID" value="SFA91764.1"/>
    <property type="molecule type" value="Genomic_DNA"/>
</dbReference>
<keyword evidence="4" id="KW-1185">Reference proteome</keyword>
<dbReference type="Pfam" id="PF22827">
    <property type="entry name" value="GldL_N"/>
    <property type="match status" value="1"/>
</dbReference>
<reference evidence="3 4" key="1">
    <citation type="submission" date="2016-10" db="EMBL/GenBank/DDBJ databases">
        <authorList>
            <person name="de Groot N.N."/>
        </authorList>
    </citation>
    <scope>NUCLEOTIDE SEQUENCE [LARGE SCALE GENOMIC DNA]</scope>
    <source>
        <strain evidence="3 4">DSM 23399</strain>
    </source>
</reference>
<keyword evidence="1" id="KW-0812">Transmembrane</keyword>
<dbReference type="NCBIfam" id="TIGR03513">
    <property type="entry name" value="GldL_gliding"/>
    <property type="match status" value="1"/>
</dbReference>
<dbReference type="OrthoDB" id="1466660at2"/>
<dbReference type="AlphaFoldDB" id="A0A1I0WT88"/>
<dbReference type="RefSeq" id="WP_092894844.1">
    <property type="nucleotide sequence ID" value="NZ_CAXBKE010000007.1"/>
</dbReference>
<keyword evidence="1" id="KW-0472">Membrane</keyword>
<dbReference type="STRING" id="237018.SAMN04489723_102300"/>
<sequence>MASNSNSFSTKFYSSIMPKIYGIGAAVVILGAMFKILDWTGANWMIGIGLSTEALIFFFSAFEPTHKEVDWAVVYPELAGDAPAAPRTQRVAAGGDQVSQKLDEMLANAKVGPELIESLGKGMQNLATSAQKMGNLSDAAVATNEYATNVKSAAKTLVDMNASYSKTAAALTEMSSASQDAKAYHTQVVTVTKNLSALNSVYEMELQDANSHVKTLNKFYANMTAAMEGLTEAGKETQAFKTELSKLNQNVSSLNKIYGGMLSAMKG</sequence>
<feature type="transmembrane region" description="Helical" evidence="1">
    <location>
        <begin position="20"/>
        <end position="37"/>
    </location>
</feature>
<proteinExistence type="predicted"/>
<gene>
    <name evidence="3" type="ORF">SAMN04489723_102300</name>
</gene>
<dbReference type="InterPro" id="IPR019852">
    <property type="entry name" value="Motility-assoc_prot_GldL"/>
</dbReference>
<protein>
    <submittedName>
        <fullName evidence="3">Gliding motility-associated protein GldL</fullName>
    </submittedName>
</protein>
<evidence type="ECO:0000259" key="2">
    <source>
        <dbReference type="Pfam" id="PF22827"/>
    </source>
</evidence>